<evidence type="ECO:0000313" key="2">
    <source>
        <dbReference type="Proteomes" id="UP000009038"/>
    </source>
</evidence>
<dbReference type="AlphaFoldDB" id="G3XP32"/>
<evidence type="ECO:0000313" key="1">
    <source>
        <dbReference type="EMBL" id="EHA28036.1"/>
    </source>
</evidence>
<protein>
    <submittedName>
        <fullName evidence="1">Uncharacterized protein</fullName>
    </submittedName>
</protein>
<accession>G3XP32</accession>
<gene>
    <name evidence="1" type="ORF">ASPNIDRAFT_41975</name>
</gene>
<organism evidence="1 2">
    <name type="scientific">Aspergillus niger (strain ATCC 1015 / CBS 113.46 / FGSC A1144 / LSHB Ac4 / NCTC 3858a / NRRL 328 / USDA 3528.7)</name>
    <dbReference type="NCBI Taxonomy" id="380704"/>
    <lineage>
        <taxon>Eukaryota</taxon>
        <taxon>Fungi</taxon>
        <taxon>Dikarya</taxon>
        <taxon>Ascomycota</taxon>
        <taxon>Pezizomycotina</taxon>
        <taxon>Eurotiomycetes</taxon>
        <taxon>Eurotiomycetidae</taxon>
        <taxon>Eurotiales</taxon>
        <taxon>Aspergillaceae</taxon>
        <taxon>Aspergillus</taxon>
        <taxon>Aspergillus subgen. Circumdati</taxon>
    </lineage>
</organism>
<reference evidence="1 2" key="1">
    <citation type="journal article" date="2011" name="Genome Res.">
        <title>Comparative genomics of citric-acid-producing Aspergillus niger ATCC 1015 versus enzyme-producing CBS 513.88.</title>
        <authorList>
            <person name="Andersen M.R."/>
            <person name="Salazar M.P."/>
            <person name="Schaap P.J."/>
            <person name="van de Vondervoort P.J."/>
            <person name="Culley D."/>
            <person name="Thykaer J."/>
            <person name="Frisvad J.C."/>
            <person name="Nielsen K.F."/>
            <person name="Albang R."/>
            <person name="Albermann K."/>
            <person name="Berka R.M."/>
            <person name="Braus G.H."/>
            <person name="Braus-Stromeyer S.A."/>
            <person name="Corrochano L.M."/>
            <person name="Dai Z."/>
            <person name="van Dijck P.W."/>
            <person name="Hofmann G."/>
            <person name="Lasure L.L."/>
            <person name="Magnuson J.K."/>
            <person name="Menke H."/>
            <person name="Meijer M."/>
            <person name="Meijer S.L."/>
            <person name="Nielsen J.B."/>
            <person name="Nielsen M.L."/>
            <person name="van Ooyen A.J."/>
            <person name="Pel H.J."/>
            <person name="Poulsen L."/>
            <person name="Samson R.A."/>
            <person name="Stam H."/>
            <person name="Tsang A."/>
            <person name="van den Brink J.M."/>
            <person name="Atkins A."/>
            <person name="Aerts A."/>
            <person name="Shapiro H."/>
            <person name="Pangilinan J."/>
            <person name="Salamov A."/>
            <person name="Lou Y."/>
            <person name="Lindquist E."/>
            <person name="Lucas S."/>
            <person name="Grimwood J."/>
            <person name="Grigoriev I.V."/>
            <person name="Kubicek C.P."/>
            <person name="Martinez D."/>
            <person name="van Peij N.N."/>
            <person name="Roubos J.A."/>
            <person name="Nielsen J."/>
            <person name="Baker S.E."/>
        </authorList>
    </citation>
    <scope>NUCLEOTIDE SEQUENCE [LARGE SCALE GENOMIC DNA]</scope>
    <source>
        <strain evidence="2">ATCC 1015 / CBS 113.46 / FGSC A1144 / LSHB Ac4 / NCTC 3858a / NRRL 328 / USDA 3528.7</strain>
    </source>
</reference>
<dbReference type="EMBL" id="ACJE01000002">
    <property type="protein sequence ID" value="EHA28036.1"/>
    <property type="molecule type" value="Genomic_DNA"/>
</dbReference>
<comment type="caution">
    <text evidence="1">The sequence shown here is derived from an EMBL/GenBank/DDBJ whole genome shotgun (WGS) entry which is preliminary data.</text>
</comment>
<proteinExistence type="predicted"/>
<dbReference type="VEuPathDB" id="FungiDB:ASPNIDRAFT2_41975"/>
<sequence>MMPTTNVIAFSHKVQGHVYCFSLSIGSFPRKTPPKVDVGTTLYLAVRRTPRFYRTGHAHRPGSLFMVSFGGLHAMTLHHGTSASEFSLLSPPRSLDELNHSLMPHLARITPFWARTSATAVVPQFPCPVRSSTEVRSVRGYTTCSLWLTPYLPSAQVDAIHFLPLFLHKTLYFMTNGGPMVSDIVAQVTRFICLDRLQIATTSVFTFRGRFTIDSRALEPRGGQVRRVDPAIASDWSLEHDCVVRTLLGGIYMVVFDIELLTYSYWPRLAAQQLPCEPTLAESVSAGFQPYNTGYQHPRTLMVGYPTTFVAKTSYLEFTPGRTAEDVDFCQN</sequence>
<dbReference type="Proteomes" id="UP000009038">
    <property type="component" value="Unassembled WGS sequence"/>
</dbReference>
<name>G3XP32_ASPNA</name>
<dbReference type="HOGENOM" id="CLU_836721_0_0_1"/>